<dbReference type="InterPro" id="IPR002156">
    <property type="entry name" value="RNaseH_domain"/>
</dbReference>
<dbReference type="Pfam" id="PF00059">
    <property type="entry name" value="Lectin_C"/>
    <property type="match status" value="1"/>
</dbReference>
<accession>A0AAV1KL51</accession>
<dbReference type="PROSITE" id="PS50879">
    <property type="entry name" value="RNASE_H_1"/>
    <property type="match status" value="1"/>
</dbReference>
<feature type="domain" description="RNase H type-1" evidence="3">
    <location>
        <begin position="1"/>
        <end position="92"/>
    </location>
</feature>
<dbReference type="AlphaFoldDB" id="A0AAV1KL51"/>
<feature type="domain" description="C-type lectin" evidence="2">
    <location>
        <begin position="402"/>
        <end position="518"/>
    </location>
</feature>
<dbReference type="InterPro" id="IPR016186">
    <property type="entry name" value="C-type_lectin-like/link_sf"/>
</dbReference>
<gene>
    <name evidence="4" type="ORF">PARMNEM_LOCUS4099</name>
</gene>
<dbReference type="Proteomes" id="UP001314205">
    <property type="component" value="Unassembled WGS sequence"/>
</dbReference>
<dbReference type="SUPFAM" id="SSF56436">
    <property type="entry name" value="C-type lectin-like"/>
    <property type="match status" value="2"/>
</dbReference>
<evidence type="ECO:0000313" key="5">
    <source>
        <dbReference type="Proteomes" id="UP001314205"/>
    </source>
</evidence>
<dbReference type="SMART" id="SM00034">
    <property type="entry name" value="CLECT"/>
    <property type="match status" value="2"/>
</dbReference>
<dbReference type="GO" id="GO:0003676">
    <property type="term" value="F:nucleic acid binding"/>
    <property type="evidence" value="ECO:0007669"/>
    <property type="project" value="InterPro"/>
</dbReference>
<keyword evidence="5" id="KW-1185">Reference proteome</keyword>
<dbReference type="PROSITE" id="PS50041">
    <property type="entry name" value="C_TYPE_LECTIN_2"/>
    <property type="match status" value="2"/>
</dbReference>
<dbReference type="PANTHER" id="PTHR22799">
    <property type="entry name" value="TETRANECTIN-RELATED"/>
    <property type="match status" value="1"/>
</dbReference>
<dbReference type="Gene3D" id="3.30.420.10">
    <property type="entry name" value="Ribonuclease H-like superfamily/Ribonuclease H"/>
    <property type="match status" value="1"/>
</dbReference>
<dbReference type="InterPro" id="IPR051663">
    <property type="entry name" value="CLec_Tetranectin-domain"/>
</dbReference>
<dbReference type="InterPro" id="IPR036397">
    <property type="entry name" value="RNaseH_sf"/>
</dbReference>
<dbReference type="PANTHER" id="PTHR22799:SF6">
    <property type="entry name" value="C-TYPE LECTIN DOMAIN FAMILY 4 MEMBER M-LIKE"/>
    <property type="match status" value="1"/>
</dbReference>
<keyword evidence="1" id="KW-0430">Lectin</keyword>
<reference evidence="4 5" key="1">
    <citation type="submission" date="2023-11" db="EMBL/GenBank/DDBJ databases">
        <authorList>
            <person name="Hedman E."/>
            <person name="Englund M."/>
            <person name="Stromberg M."/>
            <person name="Nyberg Akerstrom W."/>
            <person name="Nylinder S."/>
            <person name="Jareborg N."/>
            <person name="Kallberg Y."/>
            <person name="Kronander E."/>
        </authorList>
    </citation>
    <scope>NUCLEOTIDE SEQUENCE [LARGE SCALE GENOMIC DNA]</scope>
</reference>
<evidence type="ECO:0000259" key="3">
    <source>
        <dbReference type="PROSITE" id="PS50879"/>
    </source>
</evidence>
<comment type="caution">
    <text evidence="4">The sequence shown here is derived from an EMBL/GenBank/DDBJ whole genome shotgun (WGS) entry which is preliminary data.</text>
</comment>
<organism evidence="4 5">
    <name type="scientific">Parnassius mnemosyne</name>
    <name type="common">clouded apollo</name>
    <dbReference type="NCBI Taxonomy" id="213953"/>
    <lineage>
        <taxon>Eukaryota</taxon>
        <taxon>Metazoa</taxon>
        <taxon>Ecdysozoa</taxon>
        <taxon>Arthropoda</taxon>
        <taxon>Hexapoda</taxon>
        <taxon>Insecta</taxon>
        <taxon>Pterygota</taxon>
        <taxon>Neoptera</taxon>
        <taxon>Endopterygota</taxon>
        <taxon>Lepidoptera</taxon>
        <taxon>Glossata</taxon>
        <taxon>Ditrysia</taxon>
        <taxon>Papilionoidea</taxon>
        <taxon>Papilionidae</taxon>
        <taxon>Parnassiinae</taxon>
        <taxon>Parnassini</taxon>
        <taxon>Parnassius</taxon>
        <taxon>Driopa</taxon>
    </lineage>
</organism>
<dbReference type="GO" id="GO:0004523">
    <property type="term" value="F:RNA-DNA hybrid ribonuclease activity"/>
    <property type="evidence" value="ECO:0007669"/>
    <property type="project" value="InterPro"/>
</dbReference>
<dbReference type="Gene3D" id="3.10.100.10">
    <property type="entry name" value="Mannose-Binding Protein A, subunit A"/>
    <property type="match status" value="2"/>
</dbReference>
<evidence type="ECO:0000259" key="2">
    <source>
        <dbReference type="PROSITE" id="PS50041"/>
    </source>
</evidence>
<evidence type="ECO:0000256" key="1">
    <source>
        <dbReference type="ARBA" id="ARBA00022734"/>
    </source>
</evidence>
<dbReference type="CDD" id="cd09276">
    <property type="entry name" value="Rnase_HI_RT_non_LTR"/>
    <property type="match status" value="1"/>
</dbReference>
<dbReference type="InterPro" id="IPR016187">
    <property type="entry name" value="CTDL_fold"/>
</dbReference>
<proteinExistence type="predicted"/>
<name>A0AAV1KL51_9NEOP</name>
<dbReference type="InterPro" id="IPR001304">
    <property type="entry name" value="C-type_lectin-like"/>
</dbReference>
<feature type="domain" description="C-type lectin" evidence="2">
    <location>
        <begin position="281"/>
        <end position="383"/>
    </location>
</feature>
<sequence>MEAELVAIYEALSYTQSSNYNNVVILTDSRSALQHLARCTSVFRGLPVAYAILQLLVKLQADSRIVYLQWIPSHIGLEGNEKADILAKQAISDGIDIDITPSFQNYIPLLKKYCYDLWKEYFDERSKEKGIWYRTIQPHPKQSTWIDNRVLCRRNTVTALRLRSGHIPCNKFLYLMRKITSPNCSICNIIDDVYHILIECAQNSRERANCNLHLSLIGSSNSILSDPLSDDAKKLYLLVNKRLRIIVVSASNHVNFFRRDYTFVEEYNAFYKLHWADDAGTWDEAFLVCDYEGASFFYPEDVDEWRIARNLSDSPDLEGIFVGVHDELGRGDLLSYDGNFLPEFSELHVYSQDDSEPKCVVMSVNTGRYSIGSCKNRKPFICKKKDNEYCPTVDAGYIYSKTTKKCYKVHKRETTWEDAMHTCYMEGGILSTAMHSSELNDILKMITEGQQFFMGFRMIMPNNNFYSIRGEKINIFPRNEGHCGVVTVNEGDNGYNNYNRIAKYSTHPCYDTLPFICELDVKL</sequence>
<dbReference type="CDD" id="cd00037">
    <property type="entry name" value="CLECT"/>
    <property type="match status" value="2"/>
</dbReference>
<dbReference type="SUPFAM" id="SSF53098">
    <property type="entry name" value="Ribonuclease H-like"/>
    <property type="match status" value="1"/>
</dbReference>
<dbReference type="GO" id="GO:0030246">
    <property type="term" value="F:carbohydrate binding"/>
    <property type="evidence" value="ECO:0007669"/>
    <property type="project" value="UniProtKB-KW"/>
</dbReference>
<protein>
    <submittedName>
        <fullName evidence="4">Uncharacterized protein</fullName>
    </submittedName>
</protein>
<dbReference type="InterPro" id="IPR012337">
    <property type="entry name" value="RNaseH-like_sf"/>
</dbReference>
<evidence type="ECO:0000313" key="4">
    <source>
        <dbReference type="EMBL" id="CAK1582594.1"/>
    </source>
</evidence>
<dbReference type="Pfam" id="PF00075">
    <property type="entry name" value="RNase_H"/>
    <property type="match status" value="1"/>
</dbReference>
<dbReference type="EMBL" id="CAVLGL010000046">
    <property type="protein sequence ID" value="CAK1582594.1"/>
    <property type="molecule type" value="Genomic_DNA"/>
</dbReference>